<dbReference type="AlphaFoldDB" id="A0A5B3GAK3"/>
<evidence type="ECO:0000313" key="2">
    <source>
        <dbReference type="Proteomes" id="UP000323567"/>
    </source>
</evidence>
<comment type="caution">
    <text evidence="1">The sequence shown here is derived from an EMBL/GenBank/DDBJ whole genome shotgun (WGS) entry which is preliminary data.</text>
</comment>
<proteinExistence type="predicted"/>
<organism evidence="1 2">
    <name type="scientific">Alistipes shahii</name>
    <dbReference type="NCBI Taxonomy" id="328814"/>
    <lineage>
        <taxon>Bacteria</taxon>
        <taxon>Pseudomonadati</taxon>
        <taxon>Bacteroidota</taxon>
        <taxon>Bacteroidia</taxon>
        <taxon>Bacteroidales</taxon>
        <taxon>Rikenellaceae</taxon>
        <taxon>Alistipes</taxon>
    </lineage>
</organism>
<reference evidence="1 2" key="1">
    <citation type="journal article" date="2019" name="Nat. Med.">
        <title>A library of human gut bacterial isolates paired with longitudinal multiomics data enables mechanistic microbiome research.</title>
        <authorList>
            <person name="Poyet M."/>
            <person name="Groussin M."/>
            <person name="Gibbons S.M."/>
            <person name="Avila-Pacheco J."/>
            <person name="Jiang X."/>
            <person name="Kearney S.M."/>
            <person name="Perrotta A.R."/>
            <person name="Berdy B."/>
            <person name="Zhao S."/>
            <person name="Lieberman T.D."/>
            <person name="Swanson P.K."/>
            <person name="Smith M."/>
            <person name="Roesemann S."/>
            <person name="Alexander J.E."/>
            <person name="Rich S.A."/>
            <person name="Livny J."/>
            <person name="Vlamakis H."/>
            <person name="Clish C."/>
            <person name="Bullock K."/>
            <person name="Deik A."/>
            <person name="Scott J."/>
            <person name="Pierce K.A."/>
            <person name="Xavier R.J."/>
            <person name="Alm E.J."/>
        </authorList>
    </citation>
    <scope>NUCLEOTIDE SEQUENCE [LARGE SCALE GENOMIC DNA]</scope>
    <source>
        <strain evidence="1 2">BIOML-A2</strain>
    </source>
</reference>
<protein>
    <recommendedName>
        <fullName evidence="3">Terminase</fullName>
    </recommendedName>
</protein>
<name>A0A5B3GAK3_9BACT</name>
<sequence length="521" mass="61400">MADIDKKFQKLIDNYEEHCRRIAKASVVDIHERPADKIARVKRIEKDYVTWFEYYFPNYAKVPCAWFHRQGAQEIIDNDVIMALWEIYRSGAKSVHVDMGIPLYLMYTGRLRYMLLIGETEDKAHKLLSACQAQLVYNKRLINDYGCRYKQGDWSSGEFLTSDGVRFTALGFGQDPRGVREEEQRPDYIAVDDVDTRRHVNNDRLMREAVEWIFEDLMGCFDEADGSTRRFVYANNNFHKNSITNRLKKQFKVLAEKSRQEGEKPIHRVLTVPAVKDLTTFEPNWPEKTSAEHWRKKYRSIPSRSFMREYMHVHVEDGKVFKAEDIQWKKMLPLNEYDALVFYGDLSYKAQACHKGMILVGKKDREFHFIYCFLRQQSRTVLAKWLYDLYETTELHNCRKVRYWIEGLFSMDEFVNDFDAEGDARGYYIPVKADKRPKADKYDRIEATQSYFERRNVWFNIDERDSPDFQELVDQYLAFEKGGGAAVDGPDAAEGALSKLNTVFRQAKGTYRVGLRAQRKY</sequence>
<dbReference type="Proteomes" id="UP000323567">
    <property type="component" value="Unassembled WGS sequence"/>
</dbReference>
<evidence type="ECO:0000313" key="1">
    <source>
        <dbReference type="EMBL" id="KAA2370232.1"/>
    </source>
</evidence>
<accession>A0A5B3GAK3</accession>
<gene>
    <name evidence="1" type="ORF">F2Y13_07840</name>
</gene>
<evidence type="ECO:0008006" key="3">
    <source>
        <dbReference type="Google" id="ProtNLM"/>
    </source>
</evidence>
<dbReference type="RefSeq" id="WP_149887305.1">
    <property type="nucleotide sequence ID" value="NZ_CATVWL010000033.1"/>
</dbReference>
<dbReference type="EMBL" id="VVXK01000009">
    <property type="protein sequence ID" value="KAA2370232.1"/>
    <property type="molecule type" value="Genomic_DNA"/>
</dbReference>